<dbReference type="AlphaFoldDB" id="A0A4R4NPR3"/>
<dbReference type="Pfam" id="PF00069">
    <property type="entry name" value="Pkinase"/>
    <property type="match status" value="1"/>
</dbReference>
<evidence type="ECO:0000256" key="5">
    <source>
        <dbReference type="ARBA" id="ARBA00022777"/>
    </source>
</evidence>
<reference evidence="9 10" key="1">
    <citation type="submission" date="2019-03" db="EMBL/GenBank/DDBJ databases">
        <title>Draft genome sequences of novel Actinobacteria.</title>
        <authorList>
            <person name="Sahin N."/>
            <person name="Ay H."/>
            <person name="Saygin H."/>
        </authorList>
    </citation>
    <scope>NUCLEOTIDE SEQUENCE [LARGE SCALE GENOMIC DNA]</scope>
    <source>
        <strain evidence="9 10">DSM 45347</strain>
    </source>
</reference>
<evidence type="ECO:0000256" key="6">
    <source>
        <dbReference type="ARBA" id="ARBA00022840"/>
    </source>
</evidence>
<sequence length="583" mass="63867">MLSLPLKRSFRYVHEPLRDGMDAIPSLGNEQLAAELRDRIAYSRGGTFLISGFRGAGKSTTVLRALDALVRDGDRGELVVPVVLNIARSTDTDRLLFALVRRIFESLNDEGLLARLPTETQQSLVLAYMRTSLSFKQTVSDALERGAVADAGGGSALKTVVPKVSLTAKRTRSLAHEAQFLAYSETDVELPVPIDEDRRRLSAYYVIDWVLRSEGEPFRTADLFAADGNAGELDPLLRASPRSVEQLLRHLADHGVLETLRRAGDGDATLIGDVPAAQEAVYQLASGVKRALLDFARGSQSERAALGMPANPPTERSQIVIGRYRLQRVIGAGGMSRVWLGHDEVLGRPVAVKMLQALIGDESLSARFRREIKILAALDHPNIVRYFDAIERRDQMAIIMEFVNGPTLTDLVAEGPLQAEEVARIGAKLAHALVYLEHQNVFRLDMKPGNVMLPERDEPKIIDLGIARHPQAADITGAGSMIGTPHYMAPEQVDGKPLDHRGDIYAFGATMVFALTGAPPIEADNAMDVLQKLLTVDIDVSGLPCSREFRQVLHTCLRRDPNERFQHAADLLTALEAVPELVA</sequence>
<keyword evidence="2 9" id="KW-0723">Serine/threonine-protein kinase</keyword>
<proteinExistence type="predicted"/>
<dbReference type="PROSITE" id="PS50011">
    <property type="entry name" value="PROTEIN_KINASE_DOM"/>
    <property type="match status" value="1"/>
</dbReference>
<evidence type="ECO:0000256" key="7">
    <source>
        <dbReference type="PROSITE-ProRule" id="PRU10141"/>
    </source>
</evidence>
<protein>
    <recommendedName>
        <fullName evidence="1">non-specific serine/threonine protein kinase</fullName>
        <ecNumber evidence="1">2.7.11.1</ecNumber>
    </recommendedName>
</protein>
<dbReference type="InterPro" id="IPR017441">
    <property type="entry name" value="Protein_kinase_ATP_BS"/>
</dbReference>
<dbReference type="SUPFAM" id="SSF56112">
    <property type="entry name" value="Protein kinase-like (PK-like)"/>
    <property type="match status" value="1"/>
</dbReference>
<dbReference type="EC" id="2.7.11.1" evidence="1"/>
<dbReference type="SMART" id="SM00220">
    <property type="entry name" value="S_TKc"/>
    <property type="match status" value="1"/>
</dbReference>
<gene>
    <name evidence="9" type="ORF">E1284_28795</name>
</gene>
<accession>A0A4R4NPR3</accession>
<keyword evidence="5 9" id="KW-0418">Kinase</keyword>
<dbReference type="GO" id="GO:0004674">
    <property type="term" value="F:protein serine/threonine kinase activity"/>
    <property type="evidence" value="ECO:0007669"/>
    <property type="project" value="UniProtKB-KW"/>
</dbReference>
<dbReference type="CDD" id="cd14014">
    <property type="entry name" value="STKc_PknB_like"/>
    <property type="match status" value="1"/>
</dbReference>
<dbReference type="PROSITE" id="PS00107">
    <property type="entry name" value="PROTEIN_KINASE_ATP"/>
    <property type="match status" value="1"/>
</dbReference>
<dbReference type="Gene3D" id="1.10.510.10">
    <property type="entry name" value="Transferase(Phosphotransferase) domain 1"/>
    <property type="match status" value="1"/>
</dbReference>
<evidence type="ECO:0000313" key="10">
    <source>
        <dbReference type="Proteomes" id="UP000295431"/>
    </source>
</evidence>
<evidence type="ECO:0000256" key="3">
    <source>
        <dbReference type="ARBA" id="ARBA00022679"/>
    </source>
</evidence>
<dbReference type="PANTHER" id="PTHR43289">
    <property type="entry name" value="MITOGEN-ACTIVATED PROTEIN KINASE KINASE KINASE 20-RELATED"/>
    <property type="match status" value="1"/>
</dbReference>
<dbReference type="PANTHER" id="PTHR43289:SF6">
    <property type="entry name" value="SERINE_THREONINE-PROTEIN KINASE NEKL-3"/>
    <property type="match status" value="1"/>
</dbReference>
<evidence type="ECO:0000313" key="9">
    <source>
        <dbReference type="EMBL" id="TDC09900.1"/>
    </source>
</evidence>
<dbReference type="Gene3D" id="3.40.50.300">
    <property type="entry name" value="P-loop containing nucleotide triphosphate hydrolases"/>
    <property type="match status" value="1"/>
</dbReference>
<evidence type="ECO:0000256" key="4">
    <source>
        <dbReference type="ARBA" id="ARBA00022741"/>
    </source>
</evidence>
<evidence type="ECO:0000256" key="2">
    <source>
        <dbReference type="ARBA" id="ARBA00022527"/>
    </source>
</evidence>
<dbReference type="OrthoDB" id="5164919at2"/>
<dbReference type="InterPro" id="IPR011009">
    <property type="entry name" value="Kinase-like_dom_sf"/>
</dbReference>
<keyword evidence="10" id="KW-1185">Reference proteome</keyword>
<dbReference type="Proteomes" id="UP000295431">
    <property type="component" value="Unassembled WGS sequence"/>
</dbReference>
<keyword evidence="4 7" id="KW-0547">Nucleotide-binding</keyword>
<organism evidence="9 10">
    <name type="scientific">Actinomadura bangladeshensis</name>
    <dbReference type="NCBI Taxonomy" id="453573"/>
    <lineage>
        <taxon>Bacteria</taxon>
        <taxon>Bacillati</taxon>
        <taxon>Actinomycetota</taxon>
        <taxon>Actinomycetes</taxon>
        <taxon>Streptosporangiales</taxon>
        <taxon>Thermomonosporaceae</taxon>
        <taxon>Actinomadura</taxon>
    </lineage>
</organism>
<comment type="caution">
    <text evidence="9">The sequence shown here is derived from an EMBL/GenBank/DDBJ whole genome shotgun (WGS) entry which is preliminary data.</text>
</comment>
<name>A0A4R4NPR3_9ACTN</name>
<dbReference type="RefSeq" id="WP_131943297.1">
    <property type="nucleotide sequence ID" value="NZ_BAAAMX010000014.1"/>
</dbReference>
<dbReference type="GO" id="GO:0005524">
    <property type="term" value="F:ATP binding"/>
    <property type="evidence" value="ECO:0007669"/>
    <property type="project" value="UniProtKB-UniRule"/>
</dbReference>
<evidence type="ECO:0000259" key="8">
    <source>
        <dbReference type="PROSITE" id="PS50011"/>
    </source>
</evidence>
<feature type="binding site" evidence="7">
    <location>
        <position position="353"/>
    </location>
    <ligand>
        <name>ATP</name>
        <dbReference type="ChEBI" id="CHEBI:30616"/>
    </ligand>
</feature>
<evidence type="ECO:0000256" key="1">
    <source>
        <dbReference type="ARBA" id="ARBA00012513"/>
    </source>
</evidence>
<keyword evidence="6 7" id="KW-0067">ATP-binding</keyword>
<keyword evidence="3" id="KW-0808">Transferase</keyword>
<feature type="domain" description="Protein kinase" evidence="8">
    <location>
        <begin position="324"/>
        <end position="581"/>
    </location>
</feature>
<dbReference type="InterPro" id="IPR027417">
    <property type="entry name" value="P-loop_NTPase"/>
</dbReference>
<dbReference type="InterPro" id="IPR000719">
    <property type="entry name" value="Prot_kinase_dom"/>
</dbReference>
<dbReference type="EMBL" id="SMJW01000186">
    <property type="protein sequence ID" value="TDC09900.1"/>
    <property type="molecule type" value="Genomic_DNA"/>
</dbReference>